<evidence type="ECO:0000313" key="2">
    <source>
        <dbReference type="Proteomes" id="UP000308901"/>
    </source>
</evidence>
<dbReference type="Proteomes" id="UP000308901">
    <property type="component" value="Unassembled WGS sequence"/>
</dbReference>
<comment type="caution">
    <text evidence="1">The sequence shown here is derived from an EMBL/GenBank/DDBJ whole genome shotgun (WGS) entry which is preliminary data.</text>
</comment>
<proteinExistence type="predicted"/>
<sequence length="245" mass="28410">MKILLAPAETKNSGGESPSFSKENFSFPQLFSRREEILNIYEDLLKNSTIEELSKWFGLKNLKDVEKYKESIANKPTMKAINRYNGVAFDALDYNNLQSEEQKYIDENVVLFSNLFGPILAKDLISDYKYKQGAKLPNISVEKFYMDNFTEALDDFVGNEVIDLRAGFYEKFYKVKKAEVLTFKFIKDGKVVSHWAKFYRGKVLQEMAKNKITNHSEFMAMEIPGLKLNEIQEKKNIKTLIMDIV</sequence>
<dbReference type="AlphaFoldDB" id="A0A5R8Y1A2"/>
<gene>
    <name evidence="1" type="ORF">FDK22_04430</name>
</gene>
<dbReference type="OrthoDB" id="3210767at2"/>
<keyword evidence="2" id="KW-1185">Reference proteome</keyword>
<evidence type="ECO:0000313" key="1">
    <source>
        <dbReference type="EMBL" id="TLP39125.1"/>
    </source>
</evidence>
<dbReference type="EMBL" id="VANU01000002">
    <property type="protein sequence ID" value="TLP39125.1"/>
    <property type="molecule type" value="Genomic_DNA"/>
</dbReference>
<dbReference type="GO" id="GO:0005829">
    <property type="term" value="C:cytosol"/>
    <property type="evidence" value="ECO:0007669"/>
    <property type="project" value="TreeGrafter"/>
</dbReference>
<dbReference type="InterPro" id="IPR005583">
    <property type="entry name" value="YaaA"/>
</dbReference>
<dbReference type="RefSeq" id="WP_138151709.1">
    <property type="nucleotide sequence ID" value="NZ_VANU01000002.1"/>
</dbReference>
<name>A0A5R8Y1A2_9BACT</name>
<protein>
    <submittedName>
        <fullName evidence="1">YaaA family protein</fullName>
    </submittedName>
</protein>
<reference evidence="1 2" key="1">
    <citation type="submission" date="2019-05" db="EMBL/GenBank/DDBJ databases">
        <title>Arcobacter sp. nov., isolated from sea sediment.</title>
        <authorList>
            <person name="Kim W."/>
        </authorList>
    </citation>
    <scope>NUCLEOTIDE SEQUENCE [LARGE SCALE GENOMIC DNA]</scope>
    <source>
        <strain evidence="1 2">CAU 1517</strain>
    </source>
</reference>
<dbReference type="PANTHER" id="PTHR30283:SF4">
    <property type="entry name" value="PEROXIDE STRESS RESISTANCE PROTEIN YAAA"/>
    <property type="match status" value="1"/>
</dbReference>
<dbReference type="Pfam" id="PF03883">
    <property type="entry name" value="H2O2_YaaD"/>
    <property type="match status" value="1"/>
</dbReference>
<organism evidence="1 2">
    <name type="scientific">Arcobacter arenosus</name>
    <dbReference type="NCBI Taxonomy" id="2576037"/>
    <lineage>
        <taxon>Bacteria</taxon>
        <taxon>Pseudomonadati</taxon>
        <taxon>Campylobacterota</taxon>
        <taxon>Epsilonproteobacteria</taxon>
        <taxon>Campylobacterales</taxon>
        <taxon>Arcobacteraceae</taxon>
        <taxon>Arcobacter</taxon>
    </lineage>
</organism>
<accession>A0A5R8Y1A2</accession>
<dbReference type="PANTHER" id="PTHR30283">
    <property type="entry name" value="PEROXIDE STRESS RESPONSE PROTEIN YAAA"/>
    <property type="match status" value="1"/>
</dbReference>
<dbReference type="GO" id="GO:0033194">
    <property type="term" value="P:response to hydroperoxide"/>
    <property type="evidence" value="ECO:0007669"/>
    <property type="project" value="TreeGrafter"/>
</dbReference>